<proteinExistence type="predicted"/>
<keyword evidence="1" id="KW-0175">Coiled coil</keyword>
<organism evidence="3 4">
    <name type="scientific">Mariniflexile jejuense</name>
    <dbReference type="NCBI Taxonomy" id="1173582"/>
    <lineage>
        <taxon>Bacteria</taxon>
        <taxon>Pseudomonadati</taxon>
        <taxon>Bacteroidota</taxon>
        <taxon>Flavobacteriia</taxon>
        <taxon>Flavobacteriales</taxon>
        <taxon>Flavobacteriaceae</taxon>
        <taxon>Mariniflexile</taxon>
    </lineage>
</organism>
<keyword evidence="2" id="KW-1133">Transmembrane helix</keyword>
<evidence type="ECO:0000313" key="4">
    <source>
        <dbReference type="Proteomes" id="UP001597061"/>
    </source>
</evidence>
<keyword evidence="4" id="KW-1185">Reference proteome</keyword>
<evidence type="ECO:0000313" key="3">
    <source>
        <dbReference type="EMBL" id="MFD0991046.1"/>
    </source>
</evidence>
<dbReference type="RefSeq" id="WP_379926720.1">
    <property type="nucleotide sequence ID" value="NZ_JBHTJI010000033.1"/>
</dbReference>
<feature type="coiled-coil region" evidence="1">
    <location>
        <begin position="139"/>
        <end position="166"/>
    </location>
</feature>
<name>A0ABW3JLT5_9FLAO</name>
<sequence length="166" mass="19170">MTDKEYKDIDDLLKSILNSDVFLYERKKGVDYKLFVVCKSLNLVRPTTTPNQYELDENGFIAIDLGFEKYYNNLIEGKKLDFSIKSKTDKKLRTEVRRAVLLLILGALLGYVPASMSEDKMTKAIESISTSIEKSTNLNSDFRNEFQQMYLEIDSLKNEIDSLKQN</sequence>
<accession>A0ABW3JLT5</accession>
<evidence type="ECO:0000256" key="2">
    <source>
        <dbReference type="SAM" id="Phobius"/>
    </source>
</evidence>
<evidence type="ECO:0000256" key="1">
    <source>
        <dbReference type="SAM" id="Coils"/>
    </source>
</evidence>
<feature type="transmembrane region" description="Helical" evidence="2">
    <location>
        <begin position="96"/>
        <end position="114"/>
    </location>
</feature>
<reference evidence="4" key="1">
    <citation type="journal article" date="2019" name="Int. J. Syst. Evol. Microbiol.">
        <title>The Global Catalogue of Microorganisms (GCM) 10K type strain sequencing project: providing services to taxonomists for standard genome sequencing and annotation.</title>
        <authorList>
            <consortium name="The Broad Institute Genomics Platform"/>
            <consortium name="The Broad Institute Genome Sequencing Center for Infectious Disease"/>
            <person name="Wu L."/>
            <person name="Ma J."/>
        </authorList>
    </citation>
    <scope>NUCLEOTIDE SEQUENCE [LARGE SCALE GENOMIC DNA]</scope>
    <source>
        <strain evidence="4">CCUG 62414</strain>
    </source>
</reference>
<protein>
    <submittedName>
        <fullName evidence="3">Uncharacterized protein</fullName>
    </submittedName>
</protein>
<keyword evidence="2" id="KW-0472">Membrane</keyword>
<comment type="caution">
    <text evidence="3">The sequence shown here is derived from an EMBL/GenBank/DDBJ whole genome shotgun (WGS) entry which is preliminary data.</text>
</comment>
<keyword evidence="2" id="KW-0812">Transmembrane</keyword>
<gene>
    <name evidence="3" type="ORF">ACFQ1R_13135</name>
</gene>
<dbReference type="EMBL" id="JBHTJI010000033">
    <property type="protein sequence ID" value="MFD0991046.1"/>
    <property type="molecule type" value="Genomic_DNA"/>
</dbReference>
<dbReference type="Proteomes" id="UP001597061">
    <property type="component" value="Unassembled WGS sequence"/>
</dbReference>